<dbReference type="Proteomes" id="UP000001955">
    <property type="component" value="Chromosome"/>
</dbReference>
<dbReference type="STRING" id="630626.EBL_c19190"/>
<dbReference type="eggNOG" id="ENOG502ZMUI">
    <property type="taxonomic scope" value="Bacteria"/>
</dbReference>
<feature type="region of interest" description="Disordered" evidence="1">
    <location>
        <begin position="75"/>
        <end position="116"/>
    </location>
</feature>
<evidence type="ECO:0008006" key="4">
    <source>
        <dbReference type="Google" id="ProtNLM"/>
    </source>
</evidence>
<accession>I2B907</accession>
<sequence>MRVVRKLVAVFAVTGTVILVGCVNSPAHRIEQCEKQGVDEATCIAREWDYEKLNPLPVYDTSHYDPGAALASSFNAPVSRKKSTNDKPEEAAPSAAPSPAASAPVTAAKTATETKL</sequence>
<gene>
    <name evidence="2" type="ordered locus">EBL_c19190</name>
</gene>
<reference evidence="2 3" key="1">
    <citation type="journal article" date="2012" name="J. Bacteriol.">
        <title>Complete genome sequence of the B12-producing Shimwellia blattae strain DSM 4481, isolated from a cockroach.</title>
        <authorList>
            <person name="Brzuszkiewicz E."/>
            <person name="Waschkowitz T."/>
            <person name="Wiezer A."/>
            <person name="Daniel R."/>
        </authorList>
    </citation>
    <scope>NUCLEOTIDE SEQUENCE [LARGE SCALE GENOMIC DNA]</scope>
    <source>
        <strain evidence="3">ATCC 29907 / DSM 4481 / JCM 1650 / NBRC 105725 / CDC 9005-74</strain>
    </source>
</reference>
<dbReference type="EMBL" id="CP001560">
    <property type="protein sequence ID" value="AFJ47011.1"/>
    <property type="molecule type" value="Genomic_DNA"/>
</dbReference>
<dbReference type="PROSITE" id="PS51257">
    <property type="entry name" value="PROKAR_LIPOPROTEIN"/>
    <property type="match status" value="1"/>
</dbReference>
<dbReference type="KEGG" id="ebt:EBL_c19190"/>
<name>I2B907_SHIBC</name>
<feature type="compositionally biased region" description="Low complexity" evidence="1">
    <location>
        <begin position="91"/>
        <end position="116"/>
    </location>
</feature>
<evidence type="ECO:0000313" key="3">
    <source>
        <dbReference type="Proteomes" id="UP000001955"/>
    </source>
</evidence>
<dbReference type="HOGENOM" id="CLU_2095209_0_0_6"/>
<proteinExistence type="predicted"/>
<protein>
    <recommendedName>
        <fullName evidence="4">Lipoprotein</fullName>
    </recommendedName>
</protein>
<evidence type="ECO:0000256" key="1">
    <source>
        <dbReference type="SAM" id="MobiDB-lite"/>
    </source>
</evidence>
<keyword evidence="3" id="KW-1185">Reference proteome</keyword>
<organism evidence="2 3">
    <name type="scientific">Shimwellia blattae (strain ATCC 29907 / DSM 4481 / JCM 1650 / NBRC 105725 / CDC 9005-74)</name>
    <name type="common">Escherichia blattae</name>
    <dbReference type="NCBI Taxonomy" id="630626"/>
    <lineage>
        <taxon>Bacteria</taxon>
        <taxon>Pseudomonadati</taxon>
        <taxon>Pseudomonadota</taxon>
        <taxon>Gammaproteobacteria</taxon>
        <taxon>Enterobacterales</taxon>
        <taxon>Enterobacteriaceae</taxon>
        <taxon>Shimwellia</taxon>
    </lineage>
</organism>
<dbReference type="AlphaFoldDB" id="I2B907"/>
<evidence type="ECO:0000313" key="2">
    <source>
        <dbReference type="EMBL" id="AFJ47011.1"/>
    </source>
</evidence>